<feature type="region of interest" description="Disordered" evidence="1">
    <location>
        <begin position="149"/>
        <end position="188"/>
    </location>
</feature>
<evidence type="ECO:0000313" key="4">
    <source>
        <dbReference type="Proteomes" id="UP000830925"/>
    </source>
</evidence>
<evidence type="ECO:0000313" key="3">
    <source>
        <dbReference type="EMBL" id="UPL20056.1"/>
    </source>
</evidence>
<dbReference type="InterPro" id="IPR048494">
    <property type="entry name" value="Dit-like_N"/>
</dbReference>
<accession>A0AAE9H8U8</accession>
<organism evidence="3 4">
    <name type="scientific">Alcaligenes faecalis</name>
    <dbReference type="NCBI Taxonomy" id="511"/>
    <lineage>
        <taxon>Bacteria</taxon>
        <taxon>Pseudomonadati</taxon>
        <taxon>Pseudomonadota</taxon>
        <taxon>Betaproteobacteria</taxon>
        <taxon>Burkholderiales</taxon>
        <taxon>Alcaligenaceae</taxon>
        <taxon>Alcaligenes</taxon>
    </lineage>
</organism>
<dbReference type="RefSeq" id="WP_247965631.1">
    <property type="nucleotide sequence ID" value="NZ_CP095873.1"/>
</dbReference>
<evidence type="ECO:0000256" key="1">
    <source>
        <dbReference type="SAM" id="MobiDB-lite"/>
    </source>
</evidence>
<evidence type="ECO:0000259" key="2">
    <source>
        <dbReference type="Pfam" id="PF21821"/>
    </source>
</evidence>
<feature type="compositionally biased region" description="Polar residues" evidence="1">
    <location>
        <begin position="170"/>
        <end position="181"/>
    </location>
</feature>
<dbReference type="AlphaFoldDB" id="A0AAE9H8U8"/>
<dbReference type="Proteomes" id="UP000830925">
    <property type="component" value="Chromosome"/>
</dbReference>
<reference evidence="3" key="1">
    <citation type="submission" date="2022-04" db="EMBL/GenBank/DDBJ databases">
        <title>Genomic mining of Alcaligenes faecalis D334 producing ectoin and derivatives.</title>
        <authorList>
            <person name="Doan V.T."/>
            <person name="Quach N.T."/>
            <person name="Vu T.-H.-N."/>
            <person name="Phi Q.-T."/>
        </authorList>
    </citation>
    <scope>NUCLEOTIDE SEQUENCE</scope>
    <source>
        <strain evidence="3">D334</strain>
    </source>
</reference>
<dbReference type="Pfam" id="PF21821">
    <property type="entry name" value="Dit_like"/>
    <property type="match status" value="1"/>
</dbReference>
<protein>
    <recommendedName>
        <fullName evidence="2">Dit-like phage tail protein N-terminal domain-containing protein</fullName>
    </recommendedName>
</protein>
<feature type="domain" description="Dit-like phage tail protein N-terminal" evidence="2">
    <location>
        <begin position="22"/>
        <end position="144"/>
    </location>
</feature>
<dbReference type="EMBL" id="CP095873">
    <property type="protein sequence ID" value="UPL20056.1"/>
    <property type="molecule type" value="Genomic_DNA"/>
</dbReference>
<name>A0AAE9H8U8_ALCFA</name>
<sequence>MAFVTLLFDLAGKQSMLGSIPLDALLTEETELTASVSKYAVEDGSVISDHIAQEPETLSLSGVITAASIYTFLSGGRSKLIAAKDAIRQIHERRQPVTIVTGADIYQNYAMTKAAITRKNEGEKLDVVCNFQKIVVAQLREADIPADKVAPSVQGKAGQTGAAGGKVSDTRSQSTPASNLKVQGGSGT</sequence>
<proteinExistence type="predicted"/>
<gene>
    <name evidence="3" type="ORF">MXF72_11530</name>
</gene>